<evidence type="ECO:0000313" key="1">
    <source>
        <dbReference type="EMBL" id="CDZ87190.1"/>
    </source>
</evidence>
<accession>A0A098BG43</accession>
<dbReference type="AlphaFoldDB" id="A0A098BG43"/>
<reference evidence="1 2" key="1">
    <citation type="journal article" date="2014" name="Genome Announc.">
        <title>Draft Genome Sequence of Propane- and Butane-Oxidizing Actinobacterium Rhodococcus ruber IEGM 231.</title>
        <authorList>
            <person name="Ivshina I.B."/>
            <person name="Kuyukina M.S."/>
            <person name="Krivoruchko A.V."/>
            <person name="Barbe V."/>
            <person name="Fischer C."/>
        </authorList>
    </citation>
    <scope>NUCLEOTIDE SEQUENCE [LARGE SCALE GENOMIC DNA]</scope>
</reference>
<organism evidence="1 2">
    <name type="scientific">Rhodococcus ruber</name>
    <dbReference type="NCBI Taxonomy" id="1830"/>
    <lineage>
        <taxon>Bacteria</taxon>
        <taxon>Bacillati</taxon>
        <taxon>Actinomycetota</taxon>
        <taxon>Actinomycetes</taxon>
        <taxon>Mycobacteriales</taxon>
        <taxon>Nocardiaceae</taxon>
        <taxon>Rhodococcus</taxon>
    </lineage>
</organism>
<dbReference type="Proteomes" id="UP000042997">
    <property type="component" value="Unassembled WGS sequence"/>
</dbReference>
<gene>
    <name evidence="1" type="ORF">RHRU231_230018</name>
</gene>
<sequence>MIEGGGYFDGEPPTPGESYEISRVPVKFRSTAPHIEVCAPSRTLLGSPLLVAGPRDSARCPGR</sequence>
<name>A0A098BG43_9NOCA</name>
<dbReference type="EMBL" id="CCSD01000032">
    <property type="protein sequence ID" value="CDZ87190.1"/>
    <property type="molecule type" value="Genomic_DNA"/>
</dbReference>
<evidence type="ECO:0000313" key="2">
    <source>
        <dbReference type="Proteomes" id="UP000042997"/>
    </source>
</evidence>
<proteinExistence type="predicted"/>
<protein>
    <submittedName>
        <fullName evidence="1">Uncharacterized protein</fullName>
    </submittedName>
</protein>